<dbReference type="Pfam" id="PF03437">
    <property type="entry name" value="BtpA"/>
    <property type="match status" value="1"/>
</dbReference>
<dbReference type="EMBL" id="GL766709">
    <property type="protein sequence ID" value="EFZ14804.1"/>
    <property type="molecule type" value="Genomic_DNA"/>
</dbReference>
<sequence length="76" mass="8633">VRKYIAAKLPILIGSGVTLDNVDNYVDKADALIVGSHFKTTGRWENTLDPTKIRAFVKYLKRRRIDVTDCNNIVNK</sequence>
<comment type="similarity">
    <text evidence="1">Belongs to the BtpA family.</text>
</comment>
<evidence type="ECO:0000256" key="1">
    <source>
        <dbReference type="ARBA" id="ARBA00006007"/>
    </source>
</evidence>
<reference evidence="2" key="1">
    <citation type="journal article" date="2011" name="Proc. Natl. Acad. Sci. U.S.A.">
        <title>The genome of the fire ant Solenopsis invicta.</title>
        <authorList>
            <person name="Wurm Y."/>
            <person name="Wang J."/>
            <person name="Riba-Grognuz O."/>
            <person name="Corona M."/>
            <person name="Nygaard S."/>
            <person name="Hunt B.G."/>
            <person name="Ingram K.K."/>
            <person name="Falquet L."/>
            <person name="Nipitwattanaphon M."/>
            <person name="Gotzek D."/>
            <person name="Dijkstra M.B."/>
            <person name="Oettler J."/>
            <person name="Comtesse F."/>
            <person name="Shih C.J."/>
            <person name="Wu W.J."/>
            <person name="Yang C.C."/>
            <person name="Thomas J."/>
            <person name="Beaudoing E."/>
            <person name="Pradervand S."/>
            <person name="Flegel V."/>
            <person name="Cook E.D."/>
            <person name="Fabbretti R."/>
            <person name="Stockinger H."/>
            <person name="Long L."/>
            <person name="Farmerie W.G."/>
            <person name="Oakey J."/>
            <person name="Boomsma J.J."/>
            <person name="Pamilo P."/>
            <person name="Yi S.V."/>
            <person name="Heinze J."/>
            <person name="Goodisman M.A."/>
            <person name="Farinelli L."/>
            <person name="Harshman K."/>
            <person name="Hulo N."/>
            <person name="Cerutti L."/>
            <person name="Xenarios I."/>
            <person name="Shoemaker D."/>
            <person name="Keller L."/>
        </authorList>
    </citation>
    <scope>NUCLEOTIDE SEQUENCE [LARGE SCALE GENOMIC DNA]</scope>
</reference>
<protein>
    <submittedName>
        <fullName evidence="2">Uncharacterized protein</fullName>
    </submittedName>
</protein>
<dbReference type="InterPro" id="IPR005137">
    <property type="entry name" value="BtpA"/>
</dbReference>
<dbReference type="SUPFAM" id="SSF51366">
    <property type="entry name" value="Ribulose-phoshate binding barrel"/>
    <property type="match status" value="1"/>
</dbReference>
<gene>
    <name evidence="2" type="ORF">SINV_08967</name>
</gene>
<name>E9IX99_SOLIN</name>
<dbReference type="PANTHER" id="PTHR21381">
    <property type="entry name" value="ZGC:162297"/>
    <property type="match status" value="1"/>
</dbReference>
<dbReference type="InterPro" id="IPR011060">
    <property type="entry name" value="RibuloseP-bd_barrel"/>
</dbReference>
<feature type="non-terminal residue" evidence="2">
    <location>
        <position position="1"/>
    </location>
</feature>
<proteinExistence type="inferred from homology"/>
<feature type="non-terminal residue" evidence="2">
    <location>
        <position position="76"/>
    </location>
</feature>
<dbReference type="AlphaFoldDB" id="E9IX99"/>
<evidence type="ECO:0000313" key="2">
    <source>
        <dbReference type="EMBL" id="EFZ14804.1"/>
    </source>
</evidence>
<organism>
    <name type="scientific">Solenopsis invicta</name>
    <name type="common">Red imported fire ant</name>
    <name type="synonym">Solenopsis wagneri</name>
    <dbReference type="NCBI Taxonomy" id="13686"/>
    <lineage>
        <taxon>Eukaryota</taxon>
        <taxon>Metazoa</taxon>
        <taxon>Ecdysozoa</taxon>
        <taxon>Arthropoda</taxon>
        <taxon>Hexapoda</taxon>
        <taxon>Insecta</taxon>
        <taxon>Pterygota</taxon>
        <taxon>Neoptera</taxon>
        <taxon>Endopterygota</taxon>
        <taxon>Hymenoptera</taxon>
        <taxon>Apocrita</taxon>
        <taxon>Aculeata</taxon>
        <taxon>Formicoidea</taxon>
        <taxon>Formicidae</taxon>
        <taxon>Myrmicinae</taxon>
        <taxon>Solenopsis</taxon>
    </lineage>
</organism>
<dbReference type="HOGENOM" id="CLU_2661679_0_0_1"/>
<accession>E9IX99</accession>
<dbReference type="PANTHER" id="PTHR21381:SF3">
    <property type="entry name" value="SGC REGION PROTEIN SGCQ-RELATED"/>
    <property type="match status" value="1"/>
</dbReference>